<reference evidence="9" key="1">
    <citation type="journal article" date="2007" name="Plant Cell">
        <title>Dothideomycete-plant interactions illuminated by genome sequencing and EST analysis of the wheat pathogen Stagonospora nodorum.</title>
        <authorList>
            <person name="Hane J.K."/>
            <person name="Lowe R.G."/>
            <person name="Solomon P.S."/>
            <person name="Tan K.C."/>
            <person name="Schoch C.L."/>
            <person name="Spatafora J.W."/>
            <person name="Crous P.W."/>
            <person name="Kodira C."/>
            <person name="Birren B.W."/>
            <person name="Galagan J.E."/>
            <person name="Torriani S.F."/>
            <person name="McDonald B.A."/>
            <person name="Oliver R.P."/>
        </authorList>
    </citation>
    <scope>NUCLEOTIDE SEQUENCE [LARGE SCALE GENOMIC DNA]</scope>
    <source>
        <strain evidence="9">SN15 / ATCC MYA-4574 / FGSC 10173</strain>
    </source>
</reference>
<evidence type="ECO:0000256" key="6">
    <source>
        <dbReference type="SAM" id="MobiDB-lite"/>
    </source>
</evidence>
<dbReference type="SUPFAM" id="SSF56112">
    <property type="entry name" value="Protein kinase-like (PK-like)"/>
    <property type="match status" value="1"/>
</dbReference>
<dbReference type="RefSeq" id="XP_001795399.1">
    <property type="nucleotide sequence ID" value="XM_001795347.1"/>
</dbReference>
<dbReference type="STRING" id="321614.Q0UTC8"/>
<keyword evidence="2" id="KW-0808">Transferase</keyword>
<proteinExistence type="predicted"/>
<dbReference type="InParanoid" id="Q0UTC8"/>
<evidence type="ECO:0000256" key="1">
    <source>
        <dbReference type="ARBA" id="ARBA00022527"/>
    </source>
</evidence>
<keyword evidence="5" id="KW-0067">ATP-binding</keyword>
<dbReference type="InterPro" id="IPR000719">
    <property type="entry name" value="Prot_kinase_dom"/>
</dbReference>
<dbReference type="InterPro" id="IPR011009">
    <property type="entry name" value="Kinase-like_dom_sf"/>
</dbReference>
<feature type="compositionally biased region" description="Acidic residues" evidence="6">
    <location>
        <begin position="381"/>
        <end position="396"/>
    </location>
</feature>
<dbReference type="GO" id="GO:0005634">
    <property type="term" value="C:nucleus"/>
    <property type="evidence" value="ECO:0000318"/>
    <property type="project" value="GO_Central"/>
</dbReference>
<dbReference type="AlphaFoldDB" id="Q0UTC8"/>
<dbReference type="Gene3D" id="1.10.510.10">
    <property type="entry name" value="Transferase(Phosphotransferase) domain 1"/>
    <property type="match status" value="1"/>
</dbReference>
<dbReference type="PANTHER" id="PTHR22974:SF21">
    <property type="entry name" value="DUAL SPECIFICITY PROTEIN KINASE TTK"/>
    <property type="match status" value="1"/>
</dbReference>
<evidence type="ECO:0000313" key="9">
    <source>
        <dbReference type="Proteomes" id="UP000001055"/>
    </source>
</evidence>
<dbReference type="PROSITE" id="PS50011">
    <property type="entry name" value="PROTEIN_KINASE_DOM"/>
    <property type="match status" value="1"/>
</dbReference>
<sequence length="512" mass="57897">MTSQLSSTDYPSSVVRLRDEIIEATIFCDFSGSEAGHVSGKTIRSVATEHNILQALNHEGSLAGLADEVKRLAAKRLSISSPKLFLICLVLSIDLSFIWKRRGHEIDSRFTDDNLPFSSKTDIELHERSFFKSLILPYQPSVLCPAFVNGDFDLIVNNAASIPIKRHGTHFPRGENGKVYEVSVHKDYLSLLDAAGNIDADDEGWSRKLAMKEISDDDAATREIKLVKALNAARFTMKSTMYLISELGDRDLNEMFSKTDPPEKNDAARKWYQDQFLGLAEAVKHIHDINPSMAGYIHDIKPANVVAFGKDRPTLKLIDWGCANVNPYIAGKSSNKTGKHGDTCYMPPEATEKDIRRDGSVEKDDKGDGSTKDDGTKDSSNEEDEEHGDSKNEDDERSSSESEQEPKVYSRPYDIWSMACLYTDFMAWFTEGKDQHNAFVQERKKKGGVDDFHFNYEIKDVVTEKLDFLSKEKEWEGIVKLVREMMMIWPKDRLTSAEVVERLKAWIQQLTK</sequence>
<dbReference type="KEGG" id="pno:SNOG_04986"/>
<keyword evidence="1" id="KW-0723">Serine/threonine-protein kinase</keyword>
<dbReference type="GO" id="GO:0004674">
    <property type="term" value="F:protein serine/threonine kinase activity"/>
    <property type="evidence" value="ECO:0000318"/>
    <property type="project" value="GO_Central"/>
</dbReference>
<evidence type="ECO:0000256" key="5">
    <source>
        <dbReference type="ARBA" id="ARBA00022840"/>
    </source>
</evidence>
<feature type="compositionally biased region" description="Basic and acidic residues" evidence="6">
    <location>
        <begin position="350"/>
        <end position="380"/>
    </location>
</feature>
<gene>
    <name evidence="8" type="ORF">SNOG_04986</name>
</gene>
<dbReference type="VEuPathDB" id="FungiDB:JI435_440060"/>
<keyword evidence="3" id="KW-0547">Nucleotide-binding</keyword>
<feature type="compositionally biased region" description="Basic and acidic residues" evidence="6">
    <location>
        <begin position="397"/>
        <end position="408"/>
    </location>
</feature>
<feature type="region of interest" description="Disordered" evidence="6">
    <location>
        <begin position="331"/>
        <end position="408"/>
    </location>
</feature>
<keyword evidence="4" id="KW-0418">Kinase</keyword>
<dbReference type="Pfam" id="PF00069">
    <property type="entry name" value="Pkinase"/>
    <property type="match status" value="1"/>
</dbReference>
<dbReference type="GO" id="GO:0004712">
    <property type="term" value="F:protein serine/threonine/tyrosine kinase activity"/>
    <property type="evidence" value="ECO:0000318"/>
    <property type="project" value="GO_Central"/>
</dbReference>
<dbReference type="GO" id="GO:0033316">
    <property type="term" value="P:meiotic spindle assembly checkpoint signaling"/>
    <property type="evidence" value="ECO:0000318"/>
    <property type="project" value="GO_Central"/>
</dbReference>
<dbReference type="SMART" id="SM00220">
    <property type="entry name" value="S_TKc"/>
    <property type="match status" value="1"/>
</dbReference>
<dbReference type="VEuPathDB" id="FungiDB:JI435_049860"/>
<dbReference type="GO" id="GO:0034501">
    <property type="term" value="P:protein localization to kinetochore"/>
    <property type="evidence" value="ECO:0000318"/>
    <property type="project" value="GO_Central"/>
</dbReference>
<dbReference type="Proteomes" id="UP000001055">
    <property type="component" value="Unassembled WGS sequence"/>
</dbReference>
<dbReference type="GeneID" id="5972274"/>
<evidence type="ECO:0000259" key="7">
    <source>
        <dbReference type="PROSITE" id="PS50011"/>
    </source>
</evidence>
<dbReference type="GO" id="GO:0007059">
    <property type="term" value="P:chromosome segregation"/>
    <property type="evidence" value="ECO:0000318"/>
    <property type="project" value="GO_Central"/>
</dbReference>
<dbReference type="EMBL" id="CH445331">
    <property type="protein sequence ID" value="EAT87377.2"/>
    <property type="molecule type" value="Genomic_DNA"/>
</dbReference>
<evidence type="ECO:0000313" key="8">
    <source>
        <dbReference type="EMBL" id="EAT87377.2"/>
    </source>
</evidence>
<evidence type="ECO:0000256" key="2">
    <source>
        <dbReference type="ARBA" id="ARBA00022679"/>
    </source>
</evidence>
<organism evidence="8 9">
    <name type="scientific">Phaeosphaeria nodorum (strain SN15 / ATCC MYA-4574 / FGSC 10173)</name>
    <name type="common">Glume blotch fungus</name>
    <name type="synonym">Parastagonospora nodorum</name>
    <dbReference type="NCBI Taxonomy" id="321614"/>
    <lineage>
        <taxon>Eukaryota</taxon>
        <taxon>Fungi</taxon>
        <taxon>Dikarya</taxon>
        <taxon>Ascomycota</taxon>
        <taxon>Pezizomycotina</taxon>
        <taxon>Dothideomycetes</taxon>
        <taxon>Pleosporomycetidae</taxon>
        <taxon>Pleosporales</taxon>
        <taxon>Pleosporineae</taxon>
        <taxon>Phaeosphaeriaceae</taxon>
        <taxon>Parastagonospora</taxon>
    </lineage>
</organism>
<dbReference type="GO" id="GO:0007094">
    <property type="term" value="P:mitotic spindle assembly checkpoint signaling"/>
    <property type="evidence" value="ECO:0000318"/>
    <property type="project" value="GO_Central"/>
</dbReference>
<evidence type="ECO:0000256" key="4">
    <source>
        <dbReference type="ARBA" id="ARBA00022777"/>
    </source>
</evidence>
<protein>
    <recommendedName>
        <fullName evidence="7">Protein kinase domain-containing protein</fullName>
    </recommendedName>
</protein>
<evidence type="ECO:0000256" key="3">
    <source>
        <dbReference type="ARBA" id="ARBA00022741"/>
    </source>
</evidence>
<accession>Q0UTC8</accession>
<dbReference type="GO" id="GO:0000776">
    <property type="term" value="C:kinetochore"/>
    <property type="evidence" value="ECO:0000318"/>
    <property type="project" value="GO_Central"/>
</dbReference>
<feature type="domain" description="Protein kinase" evidence="7">
    <location>
        <begin position="165"/>
        <end position="507"/>
    </location>
</feature>
<dbReference type="GO" id="GO:0005524">
    <property type="term" value="F:ATP binding"/>
    <property type="evidence" value="ECO:0007669"/>
    <property type="project" value="UniProtKB-KW"/>
</dbReference>
<dbReference type="PANTHER" id="PTHR22974">
    <property type="entry name" value="MIXED LINEAGE PROTEIN KINASE"/>
    <property type="match status" value="1"/>
</dbReference>
<name>Q0UTC8_PHANO</name>